<evidence type="ECO:0000256" key="2">
    <source>
        <dbReference type="ARBA" id="ARBA00038334"/>
    </source>
</evidence>
<dbReference type="SUPFAM" id="SSF56784">
    <property type="entry name" value="HAD-like"/>
    <property type="match status" value="1"/>
</dbReference>
<dbReference type="InterPro" id="IPR023214">
    <property type="entry name" value="HAD_sf"/>
</dbReference>
<evidence type="ECO:0000313" key="6">
    <source>
        <dbReference type="RefSeq" id="XP_030641967.1"/>
    </source>
</evidence>
<dbReference type="CDD" id="cd02603">
    <property type="entry name" value="HAD_sEH-N_like"/>
    <property type="match status" value="1"/>
</dbReference>
<sequence>MKKAVVFSLWGGVISPHLRQSIENFEKSLGIQKDVISNAVLKGNGNGLISAERGKVALAQIFPDLLTACQKEAASQGVSLPSQFSVPALFDVIRGAEFIKPVLNAVSILRRHGITTCVLANIWVDDTDHRSSTAKIMSVLAQHFDLVLESCRVGSRVPEPEFFTAALEKLSVAPEQAVLFDVSEESVKEAEKLGMTGVLVGDITGALKQLQELTGVEVLDERFPFSCSPEDVTHGLVTIKPGVKTHYVEMGDGPPVLLCHGFPEIWFSWRYQIPALAKEGFRVLAPDLKGYGDSSAPPEIEEYSQEQICKDLVTFLDKMGIPQVTLVGHDWGGVLVWNMALYHPERVRAVVSLNTPLFPLDRTSDPMLKLKALPIFDYQIYFQEPGVAEAELEKDLERTFKLMFNGSDEKDKFPALKTSGVCKRGGLFVDVTEDVPRSVILSEAALKYYVQQFKKSGFRGPLNWYRNVERNWRWMCSRPRDPITMPALMVTAGKDPVLLPAFTKGMEEAIPNLKKEHIEECGHWTQMDRPAELNKILIAWLKEIHQKSPIPPKL</sequence>
<dbReference type="Proteomes" id="UP000504632">
    <property type="component" value="Chromosome 1"/>
</dbReference>
<proteinExistence type="inferred from homology"/>
<name>A0A6J2WCH1_CHACN</name>
<dbReference type="Gene3D" id="1.10.150.240">
    <property type="entry name" value="Putative phosphatase, domain 2"/>
    <property type="match status" value="1"/>
</dbReference>
<evidence type="ECO:0000313" key="5">
    <source>
        <dbReference type="RefSeq" id="XP_030641958.1"/>
    </source>
</evidence>
<dbReference type="OrthoDB" id="408373at2759"/>
<dbReference type="RefSeq" id="XP_030641967.1">
    <property type="nucleotide sequence ID" value="XM_030786107.1"/>
</dbReference>
<dbReference type="GO" id="GO:0004301">
    <property type="term" value="F:epoxide hydrolase activity"/>
    <property type="evidence" value="ECO:0007669"/>
    <property type="project" value="UniProtKB-ARBA"/>
</dbReference>
<dbReference type="CTD" id="2053"/>
<gene>
    <name evidence="5 6" type="primary">ephx2</name>
</gene>
<dbReference type="FunFam" id="3.40.50.1820:FF:000067">
    <property type="entry name" value="Bifunctional epoxide hydrolase 2"/>
    <property type="match status" value="1"/>
</dbReference>
<dbReference type="PRINTS" id="PR00111">
    <property type="entry name" value="ABHYDROLASE"/>
</dbReference>
<dbReference type="RefSeq" id="XP_030641958.1">
    <property type="nucleotide sequence ID" value="XM_030786098.1"/>
</dbReference>
<dbReference type="InterPro" id="IPR029058">
    <property type="entry name" value="AB_hydrolase_fold"/>
</dbReference>
<comment type="similarity">
    <text evidence="2">Belongs to the AB hydrolase superfamily. Epoxide hydrolase family.</text>
</comment>
<reference evidence="5 6" key="1">
    <citation type="submission" date="2025-04" db="UniProtKB">
        <authorList>
            <consortium name="RefSeq"/>
        </authorList>
    </citation>
    <scope>IDENTIFICATION</scope>
</reference>
<dbReference type="InterPro" id="IPR000639">
    <property type="entry name" value="Epox_hydrolase-like"/>
</dbReference>
<dbReference type="SUPFAM" id="SSF53474">
    <property type="entry name" value="alpha/beta-Hydrolases"/>
    <property type="match status" value="1"/>
</dbReference>
<evidence type="ECO:0000256" key="1">
    <source>
        <dbReference type="ARBA" id="ARBA00022801"/>
    </source>
</evidence>
<keyword evidence="4" id="KW-1185">Reference proteome</keyword>
<dbReference type="NCBIfam" id="TIGR01509">
    <property type="entry name" value="HAD-SF-IA-v3"/>
    <property type="match status" value="1"/>
</dbReference>
<dbReference type="PRINTS" id="PR00412">
    <property type="entry name" value="EPOXHYDRLASE"/>
</dbReference>
<dbReference type="Gene3D" id="3.40.50.1000">
    <property type="entry name" value="HAD superfamily/HAD-like"/>
    <property type="match status" value="1"/>
</dbReference>
<dbReference type="InterPro" id="IPR036412">
    <property type="entry name" value="HAD-like_sf"/>
</dbReference>
<keyword evidence="1 5" id="KW-0378">Hydrolase</keyword>
<protein>
    <submittedName>
        <fullName evidence="5 6">Bifunctional epoxide hydrolase 2</fullName>
    </submittedName>
</protein>
<evidence type="ECO:0000259" key="3">
    <source>
        <dbReference type="Pfam" id="PF00561"/>
    </source>
</evidence>
<organism evidence="4 5">
    <name type="scientific">Chanos chanos</name>
    <name type="common">Milkfish</name>
    <name type="synonym">Mugil chanos</name>
    <dbReference type="NCBI Taxonomy" id="29144"/>
    <lineage>
        <taxon>Eukaryota</taxon>
        <taxon>Metazoa</taxon>
        <taxon>Chordata</taxon>
        <taxon>Craniata</taxon>
        <taxon>Vertebrata</taxon>
        <taxon>Euteleostomi</taxon>
        <taxon>Actinopterygii</taxon>
        <taxon>Neopterygii</taxon>
        <taxon>Teleostei</taxon>
        <taxon>Ostariophysi</taxon>
        <taxon>Gonorynchiformes</taxon>
        <taxon>Chanidae</taxon>
        <taxon>Chanos</taxon>
    </lineage>
</organism>
<dbReference type="GeneID" id="115822317"/>
<dbReference type="InterPro" id="IPR006439">
    <property type="entry name" value="HAD-SF_hydro_IA"/>
</dbReference>
<feature type="domain" description="AB hydrolase-1" evidence="3">
    <location>
        <begin position="254"/>
        <end position="530"/>
    </location>
</feature>
<dbReference type="PANTHER" id="PTHR43329">
    <property type="entry name" value="EPOXIDE HYDROLASE"/>
    <property type="match status" value="1"/>
</dbReference>
<dbReference type="Gene3D" id="3.40.50.1820">
    <property type="entry name" value="alpha/beta hydrolase"/>
    <property type="match status" value="1"/>
</dbReference>
<dbReference type="AlphaFoldDB" id="A0A6J2WCH1"/>
<dbReference type="InterPro" id="IPR000073">
    <property type="entry name" value="AB_hydrolase_1"/>
</dbReference>
<dbReference type="Pfam" id="PF00561">
    <property type="entry name" value="Abhydrolase_1"/>
    <property type="match status" value="1"/>
</dbReference>
<accession>A0A6J2WCH1</accession>
<evidence type="ECO:0000313" key="4">
    <source>
        <dbReference type="Proteomes" id="UP000504632"/>
    </source>
</evidence>
<dbReference type="InterPro" id="IPR023198">
    <property type="entry name" value="PGP-like_dom2"/>
</dbReference>